<accession>A0ABW2B7H9</accession>
<gene>
    <name evidence="2" type="ORF">ACFQFQ_21410</name>
</gene>
<reference evidence="3" key="1">
    <citation type="journal article" date="2019" name="Int. J. Syst. Evol. Microbiol.">
        <title>The Global Catalogue of Microorganisms (GCM) 10K type strain sequencing project: providing services to taxonomists for standard genome sequencing and annotation.</title>
        <authorList>
            <consortium name="The Broad Institute Genomics Platform"/>
            <consortium name="The Broad Institute Genome Sequencing Center for Infectious Disease"/>
            <person name="Wu L."/>
            <person name="Ma J."/>
        </authorList>
    </citation>
    <scope>NUCLEOTIDE SEQUENCE [LARGE SCALE GENOMIC DNA]</scope>
    <source>
        <strain evidence="3">CCUG 66188</strain>
    </source>
</reference>
<protein>
    <submittedName>
        <fullName evidence="2">Dihydrofolate reductase family protein</fullName>
    </submittedName>
</protein>
<keyword evidence="3" id="KW-1185">Reference proteome</keyword>
<comment type="caution">
    <text evidence="2">The sequence shown here is derived from an EMBL/GenBank/DDBJ whole genome shotgun (WGS) entry which is preliminary data.</text>
</comment>
<dbReference type="PANTHER" id="PTHR38011:SF2">
    <property type="entry name" value="BIFUNCTIONAL DEAMINASE-REDUCTASE DOMAIN PROTEIN"/>
    <property type="match status" value="1"/>
</dbReference>
<dbReference type="Pfam" id="PF01872">
    <property type="entry name" value="RibD_C"/>
    <property type="match status" value="1"/>
</dbReference>
<dbReference type="InterPro" id="IPR050765">
    <property type="entry name" value="Riboflavin_Biosynth_HTPR"/>
</dbReference>
<evidence type="ECO:0000313" key="3">
    <source>
        <dbReference type="Proteomes" id="UP001596353"/>
    </source>
</evidence>
<feature type="domain" description="Bacterial bifunctional deaminase-reductase C-terminal" evidence="1">
    <location>
        <begin position="22"/>
        <end position="121"/>
    </location>
</feature>
<dbReference type="InterPro" id="IPR002734">
    <property type="entry name" value="RibDG_C"/>
</dbReference>
<dbReference type="SUPFAM" id="SSF53597">
    <property type="entry name" value="Dihydrofolate reductase-like"/>
    <property type="match status" value="1"/>
</dbReference>
<dbReference type="Gene3D" id="3.40.430.10">
    <property type="entry name" value="Dihydrofolate Reductase, subunit A"/>
    <property type="match status" value="1"/>
</dbReference>
<dbReference type="EMBL" id="JBHSWG010000003">
    <property type="protein sequence ID" value="MFC6761422.1"/>
    <property type="molecule type" value="Genomic_DNA"/>
</dbReference>
<dbReference type="Proteomes" id="UP001596353">
    <property type="component" value="Unassembled WGS sequence"/>
</dbReference>
<dbReference type="InterPro" id="IPR024072">
    <property type="entry name" value="DHFR-like_dom_sf"/>
</dbReference>
<organism evidence="2 3">
    <name type="scientific">Sulfitobacter porphyrae</name>
    <dbReference type="NCBI Taxonomy" id="1246864"/>
    <lineage>
        <taxon>Bacteria</taxon>
        <taxon>Pseudomonadati</taxon>
        <taxon>Pseudomonadota</taxon>
        <taxon>Alphaproteobacteria</taxon>
        <taxon>Rhodobacterales</taxon>
        <taxon>Roseobacteraceae</taxon>
        <taxon>Sulfitobacter</taxon>
    </lineage>
</organism>
<sequence>MFAGSWGAFEDPDTSAIASALNDRPKYVVSNTLSDPQWTGTSVLTGDIAKAIRDLKTRHEGTLLVPGSGELVRWLLANNLVDQLDVVIYPVVVGQGIRLFPDAGPDMALELLGSRTSPAGLTMQSYRPMGRPQYQQATLDTDEMSVVGRGNRPS</sequence>
<evidence type="ECO:0000259" key="1">
    <source>
        <dbReference type="Pfam" id="PF01872"/>
    </source>
</evidence>
<dbReference type="PANTHER" id="PTHR38011">
    <property type="entry name" value="DIHYDROFOLATE REDUCTASE FAMILY PROTEIN (AFU_ORTHOLOGUE AFUA_8G06820)"/>
    <property type="match status" value="1"/>
</dbReference>
<evidence type="ECO:0000313" key="2">
    <source>
        <dbReference type="EMBL" id="MFC6761422.1"/>
    </source>
</evidence>
<proteinExistence type="predicted"/>
<name>A0ABW2B7H9_9RHOB</name>